<accession>A0A934WN45</accession>
<dbReference type="Proteomes" id="UP000630528">
    <property type="component" value="Unassembled WGS sequence"/>
</dbReference>
<keyword evidence="2" id="KW-1185">Reference proteome</keyword>
<name>A0A934WN45_9BURK</name>
<protein>
    <recommendedName>
        <fullName evidence="3">Response regulator</fullName>
    </recommendedName>
</protein>
<dbReference type="RefSeq" id="WP_201172386.1">
    <property type="nucleotide sequence ID" value="NZ_JAEPWM010000005.1"/>
</dbReference>
<organism evidence="1 2">
    <name type="scientific">Ramlibacter ginsenosidimutans</name>
    <dbReference type="NCBI Taxonomy" id="502333"/>
    <lineage>
        <taxon>Bacteria</taxon>
        <taxon>Pseudomonadati</taxon>
        <taxon>Pseudomonadota</taxon>
        <taxon>Betaproteobacteria</taxon>
        <taxon>Burkholderiales</taxon>
        <taxon>Comamonadaceae</taxon>
        <taxon>Ramlibacter</taxon>
    </lineage>
</organism>
<evidence type="ECO:0008006" key="3">
    <source>
        <dbReference type="Google" id="ProtNLM"/>
    </source>
</evidence>
<proteinExistence type="predicted"/>
<reference evidence="1" key="2">
    <citation type="submission" date="2021-01" db="EMBL/GenBank/DDBJ databases">
        <authorList>
            <person name="Kang M."/>
        </authorList>
    </citation>
    <scope>NUCLEOTIDE SEQUENCE</scope>
    <source>
        <strain evidence="1">KACC 17527</strain>
    </source>
</reference>
<comment type="caution">
    <text evidence="1">The sequence shown here is derived from an EMBL/GenBank/DDBJ whole genome shotgun (WGS) entry which is preliminary data.</text>
</comment>
<reference evidence="1" key="1">
    <citation type="journal article" date="2012" name="J. Microbiol. Biotechnol.">
        <title>Ramlibacter ginsenosidimutans sp. nov., with ginsenoside-converting activity.</title>
        <authorList>
            <person name="Wang L."/>
            <person name="An D.S."/>
            <person name="Kim S.G."/>
            <person name="Jin F.X."/>
            <person name="Kim S.C."/>
            <person name="Lee S.T."/>
            <person name="Im W.T."/>
        </authorList>
    </citation>
    <scope>NUCLEOTIDE SEQUENCE</scope>
    <source>
        <strain evidence="1">KACC 17527</strain>
    </source>
</reference>
<sequence length="94" mass="9983">MPATSPIVNARANRGPAEASRLHTVLKAEAVQQVDLTSANFCIIATDEDGIIRQALDAGFFNYMTKPIVVGPFMDALGMALTAHAAATTRKDPQ</sequence>
<evidence type="ECO:0000313" key="2">
    <source>
        <dbReference type="Proteomes" id="UP000630528"/>
    </source>
</evidence>
<dbReference type="AlphaFoldDB" id="A0A934WN45"/>
<dbReference type="EMBL" id="JAEPWM010000005">
    <property type="protein sequence ID" value="MBK6007296.1"/>
    <property type="molecule type" value="Genomic_DNA"/>
</dbReference>
<gene>
    <name evidence="1" type="ORF">JJB11_14440</name>
</gene>
<evidence type="ECO:0000313" key="1">
    <source>
        <dbReference type="EMBL" id="MBK6007296.1"/>
    </source>
</evidence>